<protein>
    <submittedName>
        <fullName evidence="5">Conserved plasma membrane protein</fullName>
    </submittedName>
</protein>
<keyword evidence="2" id="KW-0472">Membrane</keyword>
<dbReference type="AlphaFoldDB" id="A0A7I4YNH6"/>
<evidence type="ECO:0000256" key="1">
    <source>
        <dbReference type="SAM" id="MobiDB-lite"/>
    </source>
</evidence>
<reference evidence="5" key="1">
    <citation type="submission" date="2020-12" db="UniProtKB">
        <authorList>
            <consortium name="WormBaseParasite"/>
        </authorList>
    </citation>
    <scope>IDENTIFICATION</scope>
    <source>
        <strain evidence="5">MHco3</strain>
    </source>
</reference>
<keyword evidence="2" id="KW-0812">Transmembrane</keyword>
<keyword evidence="2" id="KW-1133">Transmembrane helix</keyword>
<feature type="transmembrane region" description="Helical" evidence="2">
    <location>
        <begin position="125"/>
        <end position="144"/>
    </location>
</feature>
<feature type="chain" id="PRO_5029482833" evidence="3">
    <location>
        <begin position="31"/>
        <end position="145"/>
    </location>
</feature>
<evidence type="ECO:0000256" key="3">
    <source>
        <dbReference type="SAM" id="SignalP"/>
    </source>
</evidence>
<evidence type="ECO:0000313" key="5">
    <source>
        <dbReference type="WBParaSite" id="HCON_00124230-00001"/>
    </source>
</evidence>
<accession>A0A7I4YNH6</accession>
<evidence type="ECO:0000313" key="4">
    <source>
        <dbReference type="Proteomes" id="UP000025227"/>
    </source>
</evidence>
<dbReference type="Proteomes" id="UP000025227">
    <property type="component" value="Unplaced"/>
</dbReference>
<keyword evidence="3" id="KW-0732">Signal</keyword>
<evidence type="ECO:0000256" key="2">
    <source>
        <dbReference type="SAM" id="Phobius"/>
    </source>
</evidence>
<feature type="signal peptide" evidence="3">
    <location>
        <begin position="1"/>
        <end position="30"/>
    </location>
</feature>
<feature type="compositionally biased region" description="Acidic residues" evidence="1">
    <location>
        <begin position="61"/>
        <end position="77"/>
    </location>
</feature>
<sequence>TTTAAITMHPGKPFLVIMTSFVLFVNSIHTDGETTEHTMVYPVDYIVEEPPSDEVPSSETSDSEQIAEFEPAELADESEWHSNFIEDPDSREFSPGTTDSHETADLDPTKPANKFIEYQFTDGSSIAPCLLSICILAISLMINFI</sequence>
<feature type="compositionally biased region" description="Basic and acidic residues" evidence="1">
    <location>
        <begin position="99"/>
        <end position="108"/>
    </location>
</feature>
<feature type="region of interest" description="Disordered" evidence="1">
    <location>
        <begin position="49"/>
        <end position="108"/>
    </location>
</feature>
<dbReference type="WBParaSite" id="HCON_00124230-00001">
    <property type="protein sequence ID" value="HCON_00124230-00001"/>
    <property type="gene ID" value="HCON_00124230"/>
</dbReference>
<proteinExistence type="predicted"/>
<name>A0A7I4YNH6_HAECO</name>
<organism evidence="4 5">
    <name type="scientific">Haemonchus contortus</name>
    <name type="common">Barber pole worm</name>
    <dbReference type="NCBI Taxonomy" id="6289"/>
    <lineage>
        <taxon>Eukaryota</taxon>
        <taxon>Metazoa</taxon>
        <taxon>Ecdysozoa</taxon>
        <taxon>Nematoda</taxon>
        <taxon>Chromadorea</taxon>
        <taxon>Rhabditida</taxon>
        <taxon>Rhabditina</taxon>
        <taxon>Rhabditomorpha</taxon>
        <taxon>Strongyloidea</taxon>
        <taxon>Trichostrongylidae</taxon>
        <taxon>Haemonchus</taxon>
    </lineage>
</organism>
<keyword evidence="4" id="KW-1185">Reference proteome</keyword>